<dbReference type="PANTHER" id="PTHR46957">
    <property type="entry name" value="CYTOKINE RECEPTOR"/>
    <property type="match status" value="1"/>
</dbReference>
<evidence type="ECO:0000313" key="4">
    <source>
        <dbReference type="Proteomes" id="UP001153737"/>
    </source>
</evidence>
<feature type="domain" description="Fibronectin type-III" evidence="2">
    <location>
        <begin position="623"/>
        <end position="712"/>
    </location>
</feature>
<reference evidence="3" key="2">
    <citation type="submission" date="2022-10" db="EMBL/GenBank/DDBJ databases">
        <authorList>
            <consortium name="ENA_rothamsted_submissions"/>
            <consortium name="culmorum"/>
            <person name="King R."/>
        </authorList>
    </citation>
    <scope>NUCLEOTIDE SEQUENCE</scope>
</reference>
<proteinExistence type="predicted"/>
<dbReference type="OrthoDB" id="6726973at2759"/>
<organism evidence="3 4">
    <name type="scientific">Phaedon cochleariae</name>
    <name type="common">Mustard beetle</name>
    <dbReference type="NCBI Taxonomy" id="80249"/>
    <lineage>
        <taxon>Eukaryota</taxon>
        <taxon>Metazoa</taxon>
        <taxon>Ecdysozoa</taxon>
        <taxon>Arthropoda</taxon>
        <taxon>Hexapoda</taxon>
        <taxon>Insecta</taxon>
        <taxon>Pterygota</taxon>
        <taxon>Neoptera</taxon>
        <taxon>Endopterygota</taxon>
        <taxon>Coleoptera</taxon>
        <taxon>Polyphaga</taxon>
        <taxon>Cucujiformia</taxon>
        <taxon>Chrysomeloidea</taxon>
        <taxon>Chrysomelidae</taxon>
        <taxon>Chrysomelinae</taxon>
        <taxon>Chrysomelini</taxon>
        <taxon>Phaedon</taxon>
    </lineage>
</organism>
<dbReference type="AlphaFoldDB" id="A0A9N9S8B5"/>
<dbReference type="InterPro" id="IPR036116">
    <property type="entry name" value="FN3_sf"/>
</dbReference>
<feature type="transmembrane region" description="Helical" evidence="1">
    <location>
        <begin position="983"/>
        <end position="1003"/>
    </location>
</feature>
<sequence>MGSNLLLLLRNKRKNMLFLIVLLFLYPFLNVAGINLTYIVKKEQDGIHPSCIAEDLERYSAIGWIYPIPESPENLPVITTRFIPTIENDYNCKFQKTSLCTTRWALKNWKIDNRSPKTKDLITDTRWEDFPTIFISNTSQEFSYKLELDSAFKTGFSVRANGLVEIFICSGPNPYENSCHYFHIDFREIYYKVFQVLPKEMKEEYKNNHLEHYKAYSNILSQDEWRSLIVSSDGIGHIKLADANLNRTLIEHREMESLTPMYMFVRSANNSLWKIHQNEFLFTNSTQTSRLGPQLSFTSKDLCVSLLVSTCSNCEMTFFYKSGTTLKKVGPTKNGDWTEVKLKDENVEFDSVNIFVETKFVDDTQKIPGFWAIDDVRVCNENEVKITRLEFNKRSANLSDENISCQLVRKPSWKPKKLTYSNMRKFPDDVSISSKASSLLLNWKEEDPENQITYFISYQANSLNDTKCTKKAKDLNRLKSNGFVRTNINELILENLVPYTTYTVNISTALHPRDKLLLVSTQPTVELSLEELPSNVGIKPSQKSVNVSWDKVDCSKKFGDLFYQIDVGQKEIKVEDSGMDINQQRIDGLEPNKRYLFTLYTARSAQGHSTAYNLKFSTLPTVAPPVENLELYSIDKYSASLRYELTANREGVAQEVQISRCNSLSFKKCRSSISPVRPCTLWPGKYCAEVDYLIPYQAYLFKVAVKNHNTPSFGKEVSVDGFANDRVPGKPTNVAYKMVDCHIAFDYCSLNITWLHPYNQNGTITSFEIILNHTDHRKDPEDLKFVHGVYKVDNKTYYRDYTYQVKSLPYSTYYNLYLRSVNDAYKSDFLVTTVKTDSLGEHIDQSPKLIAKSESTLLFKIPYIDSRLQEYTLTVVVQDYNKSKSIQQEIAKNRRVSDNLCHSYGNTWVSQVIKVQTNESRNVIIGGTANEKLNPLTKYCLIFIITNQYKGSTHDVVYYERLQMPEAEVKPKENASSNSFNHLYMLLLLLLLVPAGFLLYRYLRKKNVLAKPAEVKENVYESLPYDECELTETQSDVKNPSFSNTELCFS</sequence>
<dbReference type="InterPro" id="IPR003961">
    <property type="entry name" value="FN3_dom"/>
</dbReference>
<evidence type="ECO:0000313" key="3">
    <source>
        <dbReference type="EMBL" id="CAG9813738.1"/>
    </source>
</evidence>
<dbReference type="InterPro" id="IPR050713">
    <property type="entry name" value="RTP_Phos/Ushers"/>
</dbReference>
<keyword evidence="4" id="KW-1185">Reference proteome</keyword>
<dbReference type="Proteomes" id="UP001153737">
    <property type="component" value="Chromosome 1"/>
</dbReference>
<accession>A0A9N9S8B5</accession>
<name>A0A9N9S8B5_PHACE</name>
<dbReference type="SUPFAM" id="SSF49265">
    <property type="entry name" value="Fibronectin type III"/>
    <property type="match status" value="3"/>
</dbReference>
<dbReference type="PANTHER" id="PTHR46957:SF3">
    <property type="entry name" value="CYTOKINE RECEPTOR"/>
    <property type="match status" value="1"/>
</dbReference>
<dbReference type="InterPro" id="IPR013783">
    <property type="entry name" value="Ig-like_fold"/>
</dbReference>
<keyword evidence="1" id="KW-0812">Transmembrane</keyword>
<evidence type="ECO:0000259" key="2">
    <source>
        <dbReference type="SMART" id="SM00060"/>
    </source>
</evidence>
<feature type="domain" description="Fibronectin type-III" evidence="2">
    <location>
        <begin position="424"/>
        <end position="515"/>
    </location>
</feature>
<dbReference type="CDD" id="cd00063">
    <property type="entry name" value="FN3"/>
    <property type="match status" value="3"/>
</dbReference>
<dbReference type="GO" id="GO:0016020">
    <property type="term" value="C:membrane"/>
    <property type="evidence" value="ECO:0007669"/>
    <property type="project" value="UniProtKB-SubCell"/>
</dbReference>
<keyword evidence="1" id="KW-0472">Membrane</keyword>
<reference evidence="3" key="1">
    <citation type="submission" date="2022-01" db="EMBL/GenBank/DDBJ databases">
        <authorList>
            <person name="King R."/>
        </authorList>
    </citation>
    <scope>NUCLEOTIDE SEQUENCE</scope>
</reference>
<gene>
    <name evidence="3" type="ORF">PHAECO_LOCUS838</name>
</gene>
<protein>
    <recommendedName>
        <fullName evidence="2">Fibronectin type-III domain-containing protein</fullName>
    </recommendedName>
</protein>
<feature type="domain" description="Fibronectin type-III" evidence="2">
    <location>
        <begin position="728"/>
        <end position="827"/>
    </location>
</feature>
<feature type="domain" description="Fibronectin type-III" evidence="2">
    <location>
        <begin position="530"/>
        <end position="609"/>
    </location>
</feature>
<dbReference type="EMBL" id="OU896707">
    <property type="protein sequence ID" value="CAG9813738.1"/>
    <property type="molecule type" value="Genomic_DNA"/>
</dbReference>
<dbReference type="SMART" id="SM00060">
    <property type="entry name" value="FN3"/>
    <property type="match status" value="4"/>
</dbReference>
<dbReference type="Gene3D" id="2.60.40.10">
    <property type="entry name" value="Immunoglobulins"/>
    <property type="match status" value="1"/>
</dbReference>
<keyword evidence="1" id="KW-1133">Transmembrane helix</keyword>
<evidence type="ECO:0000256" key="1">
    <source>
        <dbReference type="SAM" id="Phobius"/>
    </source>
</evidence>